<dbReference type="STRING" id="1677920.LS71_06270"/>
<sequence length="266" mass="29086">MFVVLFIVFSGDNGEEVNPPNLAKLYLTMPIYESEKFAAQIEHITKNDNIKGVLLIIDSPGGAVGASIEIADMVKALATKMPVIAYVQGSMASGSYYAGMYAHKIYANRGALLGSIGVIFSGINIEELMRKIGISEQGIKAGAYKEIGTMTRQWSAAERAFLEDLLQEQYTLFWQDVIQARQNLASKDYHDFAEGKVFSAKKALQLGLIDNVGSMEEAIVELKKQSGVENAVWLKKDKFEAYIDSILESASAKILSLAAPMLKASL</sequence>
<comment type="similarity">
    <text evidence="1">Belongs to the peptidase S49 family.</text>
</comment>
<dbReference type="OrthoDB" id="9764363at2"/>
<dbReference type="NCBIfam" id="TIGR00706">
    <property type="entry name" value="SppA_dom"/>
    <property type="match status" value="1"/>
</dbReference>
<keyword evidence="7" id="KW-1185">Reference proteome</keyword>
<dbReference type="GO" id="GO:0008236">
    <property type="term" value="F:serine-type peptidase activity"/>
    <property type="evidence" value="ECO:0007669"/>
    <property type="project" value="UniProtKB-KW"/>
</dbReference>
<evidence type="ECO:0000313" key="6">
    <source>
        <dbReference type="EMBL" id="TLD95201.1"/>
    </source>
</evidence>
<comment type="caution">
    <text evidence="6">The sequence shown here is derived from an EMBL/GenBank/DDBJ whole genome shotgun (WGS) entry which is preliminary data.</text>
</comment>
<evidence type="ECO:0000256" key="1">
    <source>
        <dbReference type="ARBA" id="ARBA00008683"/>
    </source>
</evidence>
<evidence type="ECO:0000256" key="3">
    <source>
        <dbReference type="ARBA" id="ARBA00022801"/>
    </source>
</evidence>
<name>A0A4U8T6J5_9HELI</name>
<dbReference type="Pfam" id="PF01343">
    <property type="entry name" value="Peptidase_S49"/>
    <property type="match status" value="1"/>
</dbReference>
<dbReference type="InterPro" id="IPR002142">
    <property type="entry name" value="Peptidase_S49"/>
</dbReference>
<dbReference type="InterPro" id="IPR029045">
    <property type="entry name" value="ClpP/crotonase-like_dom_sf"/>
</dbReference>
<organism evidence="6 7">
    <name type="scientific">Helicobacter jaachi</name>
    <dbReference type="NCBI Taxonomy" id="1677920"/>
    <lineage>
        <taxon>Bacteria</taxon>
        <taxon>Pseudomonadati</taxon>
        <taxon>Campylobacterota</taxon>
        <taxon>Epsilonproteobacteria</taxon>
        <taxon>Campylobacterales</taxon>
        <taxon>Helicobacteraceae</taxon>
        <taxon>Helicobacter</taxon>
    </lineage>
</organism>
<evidence type="ECO:0000256" key="2">
    <source>
        <dbReference type="ARBA" id="ARBA00022670"/>
    </source>
</evidence>
<dbReference type="InterPro" id="IPR004635">
    <property type="entry name" value="Pept_S49_SppA"/>
</dbReference>
<feature type="domain" description="Peptidase S49" evidence="5">
    <location>
        <begin position="76"/>
        <end position="228"/>
    </location>
</feature>
<dbReference type="AlphaFoldDB" id="A0A4U8T6J5"/>
<evidence type="ECO:0000256" key="4">
    <source>
        <dbReference type="ARBA" id="ARBA00022825"/>
    </source>
</evidence>
<keyword evidence="2" id="KW-0645">Protease</keyword>
<dbReference type="Gene3D" id="3.90.226.10">
    <property type="entry name" value="2-enoyl-CoA Hydratase, Chain A, domain 1"/>
    <property type="match status" value="1"/>
</dbReference>
<accession>A0A4U8T6J5</accession>
<dbReference type="PANTHER" id="PTHR42987">
    <property type="entry name" value="PEPTIDASE S49"/>
    <property type="match status" value="1"/>
</dbReference>
<protein>
    <submittedName>
        <fullName evidence="6">Signal peptide peptidase SppA</fullName>
    </submittedName>
</protein>
<dbReference type="GO" id="GO:0006508">
    <property type="term" value="P:proteolysis"/>
    <property type="evidence" value="ECO:0007669"/>
    <property type="project" value="UniProtKB-KW"/>
</dbReference>
<keyword evidence="4" id="KW-0720">Serine protease</keyword>
<dbReference type="SUPFAM" id="SSF52096">
    <property type="entry name" value="ClpP/crotonase"/>
    <property type="match status" value="1"/>
</dbReference>
<dbReference type="CDD" id="cd07023">
    <property type="entry name" value="S49_Sppa_N_C"/>
    <property type="match status" value="1"/>
</dbReference>
<dbReference type="EMBL" id="JRPR02000010">
    <property type="protein sequence ID" value="TLD95201.1"/>
    <property type="molecule type" value="Genomic_DNA"/>
</dbReference>
<evidence type="ECO:0000313" key="7">
    <source>
        <dbReference type="Proteomes" id="UP000029733"/>
    </source>
</evidence>
<dbReference type="PANTHER" id="PTHR42987:SF7">
    <property type="entry name" value="SIGNAL PEPTIDE PEPTIDASE SPPA-RELATED"/>
    <property type="match status" value="1"/>
</dbReference>
<dbReference type="Gene3D" id="6.20.330.10">
    <property type="match status" value="1"/>
</dbReference>
<keyword evidence="3" id="KW-0378">Hydrolase</keyword>
<proteinExistence type="inferred from homology"/>
<evidence type="ECO:0000259" key="5">
    <source>
        <dbReference type="Pfam" id="PF01343"/>
    </source>
</evidence>
<dbReference type="InterPro" id="IPR047272">
    <property type="entry name" value="S49_SppA_C"/>
</dbReference>
<gene>
    <name evidence="6" type="primary">sppA</name>
    <name evidence="6" type="ORF">LS71_008465</name>
</gene>
<reference evidence="6 7" key="1">
    <citation type="journal article" date="2014" name="Genome Announc.">
        <title>Draft genome sequences of eight enterohepatic helicobacter species isolated from both laboratory and wild rodents.</title>
        <authorList>
            <person name="Sheh A."/>
            <person name="Shen Z."/>
            <person name="Fox J.G."/>
        </authorList>
    </citation>
    <scope>NUCLEOTIDE SEQUENCE [LARGE SCALE GENOMIC DNA]</scope>
    <source>
        <strain evidence="6 7">MIT 09-6949</strain>
    </source>
</reference>
<dbReference type="Proteomes" id="UP000029733">
    <property type="component" value="Unassembled WGS sequence"/>
</dbReference>